<comment type="caution">
    <text evidence="1">The sequence shown here is derived from an EMBL/GenBank/DDBJ whole genome shotgun (WGS) entry which is preliminary data.</text>
</comment>
<sequence length="168" mass="18492">MLQYRDRVLVNFRDFAFAERGGHGFRWVDVKRFGTSAAADRELLRALVGDVRFRDDYAGGGVDPAGTRHGPYWLDRVTAEAFEPVAEAEAVEVLGNWASGGGEVPADLAEVLEREVFGPVREATGRYRLKDLGRTAFHDWGGVHGEFHEFVLVDRAAGSLSLLVAADD</sequence>
<protein>
    <submittedName>
        <fullName evidence="1">Uncharacterized protein</fullName>
    </submittedName>
</protein>
<dbReference type="Proteomes" id="UP000282084">
    <property type="component" value="Unassembled WGS sequence"/>
</dbReference>
<accession>A0A495VXS2</accession>
<proteinExistence type="predicted"/>
<organism evidence="1 2">
    <name type="scientific">Saccharothrix australiensis</name>
    <dbReference type="NCBI Taxonomy" id="2072"/>
    <lineage>
        <taxon>Bacteria</taxon>
        <taxon>Bacillati</taxon>
        <taxon>Actinomycetota</taxon>
        <taxon>Actinomycetes</taxon>
        <taxon>Pseudonocardiales</taxon>
        <taxon>Pseudonocardiaceae</taxon>
        <taxon>Saccharothrix</taxon>
    </lineage>
</organism>
<dbReference type="OrthoDB" id="4541031at2"/>
<keyword evidence="2" id="KW-1185">Reference proteome</keyword>
<evidence type="ECO:0000313" key="2">
    <source>
        <dbReference type="Proteomes" id="UP000282084"/>
    </source>
</evidence>
<reference evidence="1 2" key="1">
    <citation type="submission" date="2018-10" db="EMBL/GenBank/DDBJ databases">
        <title>Sequencing the genomes of 1000 actinobacteria strains.</title>
        <authorList>
            <person name="Klenk H.-P."/>
        </authorList>
    </citation>
    <scope>NUCLEOTIDE SEQUENCE [LARGE SCALE GENOMIC DNA]</scope>
    <source>
        <strain evidence="1 2">DSM 43800</strain>
    </source>
</reference>
<dbReference type="RefSeq" id="WP_121004095.1">
    <property type="nucleotide sequence ID" value="NZ_RBXO01000001.1"/>
</dbReference>
<evidence type="ECO:0000313" key="1">
    <source>
        <dbReference type="EMBL" id="RKT53630.1"/>
    </source>
</evidence>
<dbReference type="AlphaFoldDB" id="A0A495VXS2"/>
<name>A0A495VXS2_9PSEU</name>
<dbReference type="EMBL" id="RBXO01000001">
    <property type="protein sequence ID" value="RKT53630.1"/>
    <property type="molecule type" value="Genomic_DNA"/>
</dbReference>
<gene>
    <name evidence="1" type="ORF">C8E97_2202</name>
</gene>